<keyword evidence="4" id="KW-1185">Reference proteome</keyword>
<proteinExistence type="predicted"/>
<reference evidence="3 4" key="1">
    <citation type="submission" date="2021-07" db="EMBL/GenBank/DDBJ databases">
        <title>Paraburkholderia edwinii protects Aspergillus sp. from phenazines by acting as a toxin sponge.</title>
        <authorList>
            <person name="Dahlstrom K.M."/>
            <person name="Newman D.K."/>
        </authorList>
    </citation>
    <scope>NUCLEOTIDE SEQUENCE [LARGE SCALE GENOMIC DNA]</scope>
    <source>
        <strain evidence="3 4">Pe01</strain>
    </source>
</reference>
<dbReference type="Pfam" id="PF02655">
    <property type="entry name" value="ATP-grasp_3"/>
    <property type="match status" value="1"/>
</dbReference>
<dbReference type="InterPro" id="IPR040803">
    <property type="entry name" value="MfnD_preATP-grasp"/>
</dbReference>
<dbReference type="InterPro" id="IPR011761">
    <property type="entry name" value="ATP-grasp"/>
</dbReference>
<keyword evidence="1" id="KW-0067">ATP-binding</keyword>
<protein>
    <submittedName>
        <fullName evidence="3">ATP-grasp domain-containing protein</fullName>
    </submittedName>
</protein>
<feature type="domain" description="ATP-grasp" evidence="2">
    <location>
        <begin position="137"/>
        <end position="342"/>
    </location>
</feature>
<dbReference type="Pfam" id="PF18301">
    <property type="entry name" value="preATP-grasp_3"/>
    <property type="match status" value="1"/>
</dbReference>
<evidence type="ECO:0000259" key="2">
    <source>
        <dbReference type="PROSITE" id="PS50975"/>
    </source>
</evidence>
<sequence length="366" mass="37883">MIRLFVYEYLTGGGIDPELAGESGLADLSALIVEGRAMRDAIVHDARALDNVEVSFASSRFEAAAASRSPLPHYCAAPGEPMMDFVARAARAHDYAWIVAPECDGLMLKLAEAVGASRWLGCTAEAISIASSKRATAALLAANGIASTPALDPGALDVDAAASTAPAGASGAATSWVVKPDDGAGGLDTYRYDDLAEACDAYCARVANGHRPVLQEWVDGEALSLSLICGANGARLISINRQRIGVADAASAGHAGRVVEFDGVDIDQIDRRSPEGQVLETLAHRTAALVPGLRGFVGIDVVWHPGRGPIVIEVNPRVTMAYVGLSARLGRNLAADVFAAHGVRTGSALQSQHGAAAPLFVGRTAP</sequence>
<evidence type="ECO:0000313" key="3">
    <source>
        <dbReference type="EMBL" id="QYD72936.1"/>
    </source>
</evidence>
<evidence type="ECO:0000313" key="4">
    <source>
        <dbReference type="Proteomes" id="UP000826462"/>
    </source>
</evidence>
<keyword evidence="1" id="KW-0547">Nucleotide-binding</keyword>
<dbReference type="SUPFAM" id="SSF56059">
    <property type="entry name" value="Glutathione synthetase ATP-binding domain-like"/>
    <property type="match status" value="1"/>
</dbReference>
<organism evidence="3 4">
    <name type="scientific">Paraburkholderia edwinii</name>
    <dbReference type="NCBI Taxonomy" id="2861782"/>
    <lineage>
        <taxon>Bacteria</taxon>
        <taxon>Pseudomonadati</taxon>
        <taxon>Pseudomonadota</taxon>
        <taxon>Betaproteobacteria</taxon>
        <taxon>Burkholderiales</taxon>
        <taxon>Burkholderiaceae</taxon>
        <taxon>Paraburkholderia</taxon>
    </lineage>
</organism>
<name>A0ABX8UVB3_9BURK</name>
<dbReference type="EMBL" id="CP080096">
    <property type="protein sequence ID" value="QYD72936.1"/>
    <property type="molecule type" value="Genomic_DNA"/>
</dbReference>
<dbReference type="InterPro" id="IPR024710">
    <property type="entry name" value="MfnD"/>
</dbReference>
<dbReference type="Gene3D" id="3.30.470.20">
    <property type="entry name" value="ATP-grasp fold, B domain"/>
    <property type="match status" value="1"/>
</dbReference>
<dbReference type="RefSeq" id="WP_219802419.1">
    <property type="nucleotide sequence ID" value="NZ_CP080096.1"/>
</dbReference>
<dbReference type="Gene3D" id="3.40.50.11770">
    <property type="match status" value="1"/>
</dbReference>
<dbReference type="Proteomes" id="UP000826462">
    <property type="component" value="Chromosome 2"/>
</dbReference>
<dbReference type="PIRSF" id="PIRSF016766">
    <property type="entry name" value="UCP016766_ATPgrasp"/>
    <property type="match status" value="1"/>
</dbReference>
<gene>
    <name evidence="3" type="ORF">KZJ38_24970</name>
</gene>
<dbReference type="InterPro" id="IPR003806">
    <property type="entry name" value="ATP-grasp_PylC-type"/>
</dbReference>
<dbReference type="PROSITE" id="PS50975">
    <property type="entry name" value="ATP_GRASP"/>
    <property type="match status" value="1"/>
</dbReference>
<evidence type="ECO:0000256" key="1">
    <source>
        <dbReference type="PROSITE-ProRule" id="PRU00409"/>
    </source>
</evidence>
<accession>A0ABX8UVB3</accession>